<dbReference type="FunFam" id="2.40.10.10:FF:000068">
    <property type="entry name" value="transmembrane protease serine 2"/>
    <property type="match status" value="1"/>
</dbReference>
<evidence type="ECO:0000313" key="10">
    <source>
        <dbReference type="RefSeq" id="XP_026744292.1"/>
    </source>
</evidence>
<evidence type="ECO:0000256" key="1">
    <source>
        <dbReference type="ARBA" id="ARBA00004239"/>
    </source>
</evidence>
<dbReference type="PROSITE" id="PS50240">
    <property type="entry name" value="TRYPSIN_DOM"/>
    <property type="match status" value="1"/>
</dbReference>
<dbReference type="Proteomes" id="UP000322000">
    <property type="component" value="Chromosome 26"/>
</dbReference>
<evidence type="ECO:0000313" key="9">
    <source>
        <dbReference type="Proteomes" id="UP000322000"/>
    </source>
</evidence>
<proteinExistence type="predicted"/>
<keyword evidence="6" id="KW-1205">Fibrinolytic toxin</keyword>
<feature type="chain" id="PRO_5028861891" evidence="7">
    <location>
        <begin position="18"/>
        <end position="382"/>
    </location>
</feature>
<dbReference type="GO" id="GO:0006508">
    <property type="term" value="P:proteolysis"/>
    <property type="evidence" value="ECO:0007669"/>
    <property type="project" value="InterPro"/>
</dbReference>
<dbReference type="InterPro" id="IPR001314">
    <property type="entry name" value="Peptidase_S1A"/>
</dbReference>
<dbReference type="PROSITE" id="PS00134">
    <property type="entry name" value="TRYPSIN_HIS"/>
    <property type="match status" value="1"/>
</dbReference>
<evidence type="ECO:0000259" key="8">
    <source>
        <dbReference type="PROSITE" id="PS50240"/>
    </source>
</evidence>
<dbReference type="SUPFAM" id="SSF50494">
    <property type="entry name" value="Trypsin-like serine proteases"/>
    <property type="match status" value="1"/>
</dbReference>
<keyword evidence="7" id="KW-0732">Signal</keyword>
<keyword evidence="4" id="KW-1199">Hemostasis impairing toxin</keyword>
<dbReference type="Gene3D" id="2.40.10.10">
    <property type="entry name" value="Trypsin-like serine proteases"/>
    <property type="match status" value="1"/>
</dbReference>
<dbReference type="CDD" id="cd00190">
    <property type="entry name" value="Tryp_SPc"/>
    <property type="match status" value="1"/>
</dbReference>
<keyword evidence="9" id="KW-1185">Reference proteome</keyword>
<evidence type="ECO:0000256" key="3">
    <source>
        <dbReference type="ARBA" id="ARBA00023157"/>
    </source>
</evidence>
<dbReference type="KEGG" id="tnl:113505689"/>
<evidence type="ECO:0000256" key="7">
    <source>
        <dbReference type="SAM" id="SignalP"/>
    </source>
</evidence>
<accession>A0A7E5WVH8</accession>
<dbReference type="OrthoDB" id="6755574at2759"/>
<evidence type="ECO:0000256" key="6">
    <source>
        <dbReference type="ARBA" id="ARBA00084094"/>
    </source>
</evidence>
<feature type="signal peptide" evidence="7">
    <location>
        <begin position="1"/>
        <end position="17"/>
    </location>
</feature>
<dbReference type="AlphaFoldDB" id="A0A7E5WVH8"/>
<dbReference type="InParanoid" id="A0A7E5WVH8"/>
<gene>
    <name evidence="10" type="primary">LOC113505689</name>
</gene>
<dbReference type="RefSeq" id="XP_026744292.1">
    <property type="nucleotide sequence ID" value="XM_026888491.1"/>
</dbReference>
<sequence length="382" mass="42851">MYKYFLLILFVCPSVRCYLDKKEGSKCTWNGVNGICVDFYNCWSAPHLVKNGTYPPLCTLEGDGPIICCTDCYAVEDLRKVKFDDNLGFLYFNGPKAKDKCMSYVHALPYRCKTKYKAKLSRYMDPISNCYSIRQSKCEIDTPFAPTPTRKESYMALLAYLDEIGDVKLSCAGAIISERFVLTAGHCVSDSVLVPVKYIAVDFMKTDTYAPLWQMYTVMRTVPHPDYQPPSKYHDIALVETNKIISFSEFVLPACLYTETFEQETAETIVWGSTAEDQDSLTTTTLSQLDDFACSFLYPNQKTLPNGFNKTIQTCFGSINEPKDSCQSKSGSPLMASYHAVGCAPLVYGVTASDRVCGPAGSSGLYTRVSYYVPWIESVVWH</sequence>
<dbReference type="Pfam" id="PF00089">
    <property type="entry name" value="Trypsin"/>
    <property type="match status" value="1"/>
</dbReference>
<dbReference type="InterPro" id="IPR018114">
    <property type="entry name" value="TRYPSIN_HIS"/>
</dbReference>
<dbReference type="InterPro" id="IPR043504">
    <property type="entry name" value="Peptidase_S1_PA_chymotrypsin"/>
</dbReference>
<keyword evidence="3" id="KW-1015">Disulfide bond</keyword>
<evidence type="ECO:0000256" key="2">
    <source>
        <dbReference type="ARBA" id="ARBA00022656"/>
    </source>
</evidence>
<evidence type="ECO:0000256" key="5">
    <source>
        <dbReference type="ARBA" id="ARBA00055534"/>
    </source>
</evidence>
<feature type="domain" description="Peptidase S1" evidence="8">
    <location>
        <begin position="154"/>
        <end position="381"/>
    </location>
</feature>
<evidence type="ECO:0000256" key="4">
    <source>
        <dbReference type="ARBA" id="ARBA00023240"/>
    </source>
</evidence>
<dbReference type="PANTHER" id="PTHR24260:SF147">
    <property type="entry name" value="EG:BACR7A4.3 PROTEIN-RELATED"/>
    <property type="match status" value="1"/>
</dbReference>
<dbReference type="PRINTS" id="PR00722">
    <property type="entry name" value="CHYMOTRYPSIN"/>
</dbReference>
<dbReference type="GO" id="GO:0005576">
    <property type="term" value="C:extracellular region"/>
    <property type="evidence" value="ECO:0007669"/>
    <property type="project" value="UniProtKB-SubCell"/>
</dbReference>
<dbReference type="GO" id="GO:0004252">
    <property type="term" value="F:serine-type endopeptidase activity"/>
    <property type="evidence" value="ECO:0007669"/>
    <property type="project" value="InterPro"/>
</dbReference>
<organism evidence="9 10">
    <name type="scientific">Trichoplusia ni</name>
    <name type="common">Cabbage looper</name>
    <dbReference type="NCBI Taxonomy" id="7111"/>
    <lineage>
        <taxon>Eukaryota</taxon>
        <taxon>Metazoa</taxon>
        <taxon>Ecdysozoa</taxon>
        <taxon>Arthropoda</taxon>
        <taxon>Hexapoda</taxon>
        <taxon>Insecta</taxon>
        <taxon>Pterygota</taxon>
        <taxon>Neoptera</taxon>
        <taxon>Endopterygota</taxon>
        <taxon>Lepidoptera</taxon>
        <taxon>Glossata</taxon>
        <taxon>Ditrysia</taxon>
        <taxon>Noctuoidea</taxon>
        <taxon>Noctuidae</taxon>
        <taxon>Plusiinae</taxon>
        <taxon>Trichoplusia</taxon>
    </lineage>
</organism>
<dbReference type="InterPro" id="IPR051333">
    <property type="entry name" value="CLIP_Serine_Protease"/>
</dbReference>
<protein>
    <submittedName>
        <fullName evidence="10">Complement factor D-like</fullName>
    </submittedName>
</protein>
<dbReference type="InterPro" id="IPR009003">
    <property type="entry name" value="Peptidase_S1_PA"/>
</dbReference>
<comment type="function">
    <text evidence="5">Fibrinolytic activity; shows preferential cleavage of Arg-Gly bonds in all three fibrinogen chains. Contact with the caterpillars causes severe bleeding, due the anticoagulant effect of the protein.</text>
</comment>
<dbReference type="PANTHER" id="PTHR24260">
    <property type="match status" value="1"/>
</dbReference>
<comment type="subcellular location">
    <subcellularLocation>
        <location evidence="1">Secreted</location>
        <location evidence="1">Extracellular space</location>
    </subcellularLocation>
</comment>
<dbReference type="InterPro" id="IPR001254">
    <property type="entry name" value="Trypsin_dom"/>
</dbReference>
<dbReference type="SMART" id="SM00020">
    <property type="entry name" value="Tryp_SPc"/>
    <property type="match status" value="1"/>
</dbReference>
<dbReference type="GO" id="GO:0090729">
    <property type="term" value="F:toxin activity"/>
    <property type="evidence" value="ECO:0007669"/>
    <property type="project" value="UniProtKB-KW"/>
</dbReference>
<keyword evidence="2" id="KW-0800">Toxin</keyword>
<dbReference type="GeneID" id="113505689"/>
<reference evidence="10" key="1">
    <citation type="submission" date="2025-08" db="UniProtKB">
        <authorList>
            <consortium name="RefSeq"/>
        </authorList>
    </citation>
    <scope>IDENTIFICATION</scope>
</reference>
<name>A0A7E5WVH8_TRINI</name>